<feature type="compositionally biased region" description="Basic residues" evidence="1">
    <location>
        <begin position="1"/>
        <end position="14"/>
    </location>
</feature>
<sequence length="260" mass="29830">MHKFLCRSPRRRGGGAKEKAGNPQQHYGPRTALSEDSDYTSDVSFPIHQPNSSVSQFGGPLEVARRAVAAPEPSEPLYYNSRPQDISGNTADGLDIYMELSDSRVEFHISCSDTQQHCDKESGHSKIITVFNWFNEFKFRKTNFENEPRSGRPPTAVTRDKFELRRSKNYISTVREKCGLWIGSNHLKYRKLVSRWLPQSLTEDQKLCRVKWCNVMLKKLMKANQRLFLILLQVTKLGFIILIQKQNGNILFGALQNHLS</sequence>
<evidence type="ECO:0000313" key="2">
    <source>
        <dbReference type="EMBL" id="UYV77872.1"/>
    </source>
</evidence>
<proteinExistence type="predicted"/>
<reference evidence="2 3" key="1">
    <citation type="submission" date="2022-01" db="EMBL/GenBank/DDBJ databases">
        <title>A chromosomal length assembly of Cordylochernes scorpioides.</title>
        <authorList>
            <person name="Zeh D."/>
            <person name="Zeh J."/>
        </authorList>
    </citation>
    <scope>NUCLEOTIDE SEQUENCE [LARGE SCALE GENOMIC DNA]</scope>
    <source>
        <strain evidence="2">IN4F17</strain>
        <tissue evidence="2">Whole Body</tissue>
    </source>
</reference>
<dbReference type="EMBL" id="CP092877">
    <property type="protein sequence ID" value="UYV77872.1"/>
    <property type="molecule type" value="Genomic_DNA"/>
</dbReference>
<organism evidence="2 3">
    <name type="scientific">Cordylochernes scorpioides</name>
    <dbReference type="NCBI Taxonomy" id="51811"/>
    <lineage>
        <taxon>Eukaryota</taxon>
        <taxon>Metazoa</taxon>
        <taxon>Ecdysozoa</taxon>
        <taxon>Arthropoda</taxon>
        <taxon>Chelicerata</taxon>
        <taxon>Arachnida</taxon>
        <taxon>Pseudoscorpiones</taxon>
        <taxon>Cheliferoidea</taxon>
        <taxon>Chernetidae</taxon>
        <taxon>Cordylochernes</taxon>
    </lineage>
</organism>
<name>A0ABY6LBR6_9ARAC</name>
<evidence type="ECO:0000256" key="1">
    <source>
        <dbReference type="SAM" id="MobiDB-lite"/>
    </source>
</evidence>
<keyword evidence="3" id="KW-1185">Reference proteome</keyword>
<evidence type="ECO:0000313" key="3">
    <source>
        <dbReference type="Proteomes" id="UP001235939"/>
    </source>
</evidence>
<gene>
    <name evidence="2" type="ORF">LAZ67_15002642</name>
</gene>
<dbReference type="Proteomes" id="UP001235939">
    <property type="component" value="Chromosome 15"/>
</dbReference>
<protein>
    <submittedName>
        <fullName evidence="2">Uncharacterized protein</fullName>
    </submittedName>
</protein>
<feature type="region of interest" description="Disordered" evidence="1">
    <location>
        <begin position="1"/>
        <end position="52"/>
    </location>
</feature>
<accession>A0ABY6LBR6</accession>